<evidence type="ECO:0000313" key="9">
    <source>
        <dbReference type="Proteomes" id="UP000887229"/>
    </source>
</evidence>
<dbReference type="GeneID" id="70293988"/>
<evidence type="ECO:0000256" key="6">
    <source>
        <dbReference type="SAM" id="MobiDB-lite"/>
    </source>
</evidence>
<dbReference type="EMBL" id="MU251247">
    <property type="protein sequence ID" value="KAG9256932.1"/>
    <property type="molecule type" value="Genomic_DNA"/>
</dbReference>
<dbReference type="InterPro" id="IPR051127">
    <property type="entry name" value="Fungal_SecMet_Regulators"/>
</dbReference>
<dbReference type="CDD" id="cd12148">
    <property type="entry name" value="fungal_TF_MHR"/>
    <property type="match status" value="1"/>
</dbReference>
<feature type="region of interest" description="Disordered" evidence="6">
    <location>
        <begin position="1"/>
        <end position="25"/>
    </location>
</feature>
<keyword evidence="5" id="KW-0539">Nucleus</keyword>
<dbReference type="GO" id="GO:0006351">
    <property type="term" value="P:DNA-templated transcription"/>
    <property type="evidence" value="ECO:0007669"/>
    <property type="project" value="InterPro"/>
</dbReference>
<dbReference type="GO" id="GO:0000981">
    <property type="term" value="F:DNA-binding transcription factor activity, RNA polymerase II-specific"/>
    <property type="evidence" value="ECO:0007669"/>
    <property type="project" value="InterPro"/>
</dbReference>
<dbReference type="InterPro" id="IPR036864">
    <property type="entry name" value="Zn2-C6_fun-type_DNA-bd_sf"/>
</dbReference>
<dbReference type="SUPFAM" id="SSF57701">
    <property type="entry name" value="Zn2/Cys6 DNA-binding domain"/>
    <property type="match status" value="1"/>
</dbReference>
<evidence type="ECO:0000256" key="5">
    <source>
        <dbReference type="ARBA" id="ARBA00023242"/>
    </source>
</evidence>
<organism evidence="8 9">
    <name type="scientific">Emericellopsis atlantica</name>
    <dbReference type="NCBI Taxonomy" id="2614577"/>
    <lineage>
        <taxon>Eukaryota</taxon>
        <taxon>Fungi</taxon>
        <taxon>Dikarya</taxon>
        <taxon>Ascomycota</taxon>
        <taxon>Pezizomycotina</taxon>
        <taxon>Sordariomycetes</taxon>
        <taxon>Hypocreomycetidae</taxon>
        <taxon>Hypocreales</taxon>
        <taxon>Bionectriaceae</taxon>
        <taxon>Emericellopsis</taxon>
    </lineage>
</organism>
<dbReference type="CDD" id="cd00067">
    <property type="entry name" value="GAL4"/>
    <property type="match status" value="1"/>
</dbReference>
<accession>A0A9P8CS22</accession>
<evidence type="ECO:0000256" key="2">
    <source>
        <dbReference type="ARBA" id="ARBA00023015"/>
    </source>
</evidence>
<evidence type="ECO:0000256" key="4">
    <source>
        <dbReference type="ARBA" id="ARBA00023163"/>
    </source>
</evidence>
<proteinExistence type="predicted"/>
<dbReference type="Pfam" id="PF00172">
    <property type="entry name" value="Zn_clus"/>
    <property type="match status" value="1"/>
</dbReference>
<dbReference type="Pfam" id="PF04082">
    <property type="entry name" value="Fungal_trans"/>
    <property type="match status" value="1"/>
</dbReference>
<dbReference type="PROSITE" id="PS50048">
    <property type="entry name" value="ZN2_CY6_FUNGAL_2"/>
    <property type="match status" value="1"/>
</dbReference>
<gene>
    <name evidence="8" type="ORF">F5Z01DRAFT_649377</name>
</gene>
<dbReference type="OrthoDB" id="3266505at2759"/>
<feature type="domain" description="Zn(2)-C6 fungal-type" evidence="7">
    <location>
        <begin position="33"/>
        <end position="62"/>
    </location>
</feature>
<evidence type="ECO:0000256" key="3">
    <source>
        <dbReference type="ARBA" id="ARBA00023125"/>
    </source>
</evidence>
<dbReference type="GO" id="GO:0008270">
    <property type="term" value="F:zinc ion binding"/>
    <property type="evidence" value="ECO:0007669"/>
    <property type="project" value="InterPro"/>
</dbReference>
<dbReference type="RefSeq" id="XP_046120856.1">
    <property type="nucleotide sequence ID" value="XM_046263085.1"/>
</dbReference>
<evidence type="ECO:0000259" key="7">
    <source>
        <dbReference type="PROSITE" id="PS50048"/>
    </source>
</evidence>
<keyword evidence="2" id="KW-0805">Transcription regulation</keyword>
<protein>
    <submittedName>
        <fullName evidence="8">Fungal-specific transcription factor domain-containing protein</fullName>
    </submittedName>
</protein>
<dbReference type="AlphaFoldDB" id="A0A9P8CS22"/>
<evidence type="ECO:0000256" key="1">
    <source>
        <dbReference type="ARBA" id="ARBA00022723"/>
    </source>
</evidence>
<dbReference type="InterPro" id="IPR007219">
    <property type="entry name" value="XnlR_reg_dom"/>
</dbReference>
<keyword evidence="1" id="KW-0479">Metal-binding</keyword>
<dbReference type="PANTHER" id="PTHR47424:SF3">
    <property type="entry name" value="REGULATORY PROTEIN GAL4"/>
    <property type="match status" value="1"/>
</dbReference>
<reference evidence="8" key="1">
    <citation type="journal article" date="2021" name="IMA Fungus">
        <title>Genomic characterization of three marine fungi, including Emericellopsis atlantica sp. nov. with signatures of a generalist lifestyle and marine biomass degradation.</title>
        <authorList>
            <person name="Hagestad O.C."/>
            <person name="Hou L."/>
            <person name="Andersen J.H."/>
            <person name="Hansen E.H."/>
            <person name="Altermark B."/>
            <person name="Li C."/>
            <person name="Kuhnert E."/>
            <person name="Cox R.J."/>
            <person name="Crous P.W."/>
            <person name="Spatafora J.W."/>
            <person name="Lail K."/>
            <person name="Amirebrahimi M."/>
            <person name="Lipzen A."/>
            <person name="Pangilinan J."/>
            <person name="Andreopoulos W."/>
            <person name="Hayes R.D."/>
            <person name="Ng V."/>
            <person name="Grigoriev I.V."/>
            <person name="Jackson S.A."/>
            <person name="Sutton T.D.S."/>
            <person name="Dobson A.D.W."/>
            <person name="Rama T."/>
        </authorList>
    </citation>
    <scope>NUCLEOTIDE SEQUENCE</scope>
    <source>
        <strain evidence="8">TS7</strain>
    </source>
</reference>
<keyword evidence="4" id="KW-0804">Transcription</keyword>
<dbReference type="SMART" id="SM00906">
    <property type="entry name" value="Fungal_trans"/>
    <property type="match status" value="1"/>
</dbReference>
<comment type="caution">
    <text evidence="8">The sequence shown here is derived from an EMBL/GenBank/DDBJ whole genome shotgun (WGS) entry which is preliminary data.</text>
</comment>
<dbReference type="GO" id="GO:0003677">
    <property type="term" value="F:DNA binding"/>
    <property type="evidence" value="ECO:0007669"/>
    <property type="project" value="UniProtKB-KW"/>
</dbReference>
<dbReference type="Proteomes" id="UP000887229">
    <property type="component" value="Unassembled WGS sequence"/>
</dbReference>
<name>A0A9P8CS22_9HYPO</name>
<sequence length="707" mass="77891">MSSLEPQAVPERLPVNPRRRKVAAGDRKRVPVACNHCNSRRKKCSGQRPCRLCQSAGRECVYPSQRESSSGTVAAELEQLRQRCAALEVALADATSTSEDRQPLLSHHSHVRLGTPPPVVSEAAPAAACAGTPSTPPDATEGRMLHDPDGTVRFLGETSGATFLDYLKEFMTSLFPLAPEEPWAASPDWASLPDTGVRFIWSVGRYQTHDSRPLSEPEVDPMWLPTRTEMILLLAELRYAIQDGNGDFPSGGIYWWGDLETLPVPGPGESGLHSNEQLALYQAAFAMACQTRTASLRGADARKAAEAHSQRARMLLGNPLKMPRNPAVRMSTLALMAFYLIEVNRRDAAYACVSMAIHIAVTHGFLRGWVDEPGKRLCWTLYILDRWLSCLMGRPPTIHDDAVRMALPVEVASLPPAAGLIAHVELARISGYIVCNTYRVAPWRGASTQNKAPQHCVDEAAQMLQSWQDSLPLPLRMDSVSFNRDPAVCILQMSFHQLVVLTARPIFFIAVKKAVAERCIQPGGIPWSPEGHPRRHHIEAGLASAGWNLRIARWLVQLDASRRFAHAELHYVFNAAIIRVLEDLARESLPVPDPDVTFALELLKSDAESGSSYSRDCWVVLTGLAGLVQAFNAMGRARQSLSDQMGLFPGEQSGAAFDGMHHPAGSGSVTVQDDLQLFQLSQGDTLYRELVGWMEMDDYSLYHNFDT</sequence>
<dbReference type="PANTHER" id="PTHR47424">
    <property type="entry name" value="REGULATORY PROTEIN GAL4"/>
    <property type="match status" value="1"/>
</dbReference>
<dbReference type="SMART" id="SM00066">
    <property type="entry name" value="GAL4"/>
    <property type="match status" value="1"/>
</dbReference>
<evidence type="ECO:0000313" key="8">
    <source>
        <dbReference type="EMBL" id="KAG9256932.1"/>
    </source>
</evidence>
<keyword evidence="9" id="KW-1185">Reference proteome</keyword>
<dbReference type="InterPro" id="IPR001138">
    <property type="entry name" value="Zn2Cys6_DnaBD"/>
</dbReference>
<dbReference type="Gene3D" id="4.10.240.10">
    <property type="entry name" value="Zn(2)-C6 fungal-type DNA-binding domain"/>
    <property type="match status" value="1"/>
</dbReference>
<keyword evidence="3" id="KW-0238">DNA-binding</keyword>